<accession>A0A9P5THS7</accession>
<organism evidence="1 2">
    <name type="scientific">Gymnopilus junonius</name>
    <name type="common">Spectacular rustgill mushroom</name>
    <name type="synonym">Gymnopilus spectabilis subsp. junonius</name>
    <dbReference type="NCBI Taxonomy" id="109634"/>
    <lineage>
        <taxon>Eukaryota</taxon>
        <taxon>Fungi</taxon>
        <taxon>Dikarya</taxon>
        <taxon>Basidiomycota</taxon>
        <taxon>Agaricomycotina</taxon>
        <taxon>Agaricomycetes</taxon>
        <taxon>Agaricomycetidae</taxon>
        <taxon>Agaricales</taxon>
        <taxon>Agaricineae</taxon>
        <taxon>Hymenogastraceae</taxon>
        <taxon>Gymnopilus</taxon>
    </lineage>
</organism>
<dbReference type="EMBL" id="JADNYJ010000165">
    <property type="protein sequence ID" value="KAF8877826.1"/>
    <property type="molecule type" value="Genomic_DNA"/>
</dbReference>
<reference evidence="1" key="1">
    <citation type="submission" date="2020-11" db="EMBL/GenBank/DDBJ databases">
        <authorList>
            <consortium name="DOE Joint Genome Institute"/>
            <person name="Ahrendt S."/>
            <person name="Riley R."/>
            <person name="Andreopoulos W."/>
            <person name="LaButti K."/>
            <person name="Pangilinan J."/>
            <person name="Ruiz-duenas F.J."/>
            <person name="Barrasa J.M."/>
            <person name="Sanchez-Garcia M."/>
            <person name="Camarero S."/>
            <person name="Miyauchi S."/>
            <person name="Serrano A."/>
            <person name="Linde D."/>
            <person name="Babiker R."/>
            <person name="Drula E."/>
            <person name="Ayuso-Fernandez I."/>
            <person name="Pacheco R."/>
            <person name="Padilla G."/>
            <person name="Ferreira P."/>
            <person name="Barriuso J."/>
            <person name="Kellner H."/>
            <person name="Castanera R."/>
            <person name="Alfaro M."/>
            <person name="Ramirez L."/>
            <person name="Pisabarro A.G."/>
            <person name="Kuo A."/>
            <person name="Tritt A."/>
            <person name="Lipzen A."/>
            <person name="He G."/>
            <person name="Yan M."/>
            <person name="Ng V."/>
            <person name="Cullen D."/>
            <person name="Martin F."/>
            <person name="Rosso M.-N."/>
            <person name="Henrissat B."/>
            <person name="Hibbett D."/>
            <person name="Martinez A.T."/>
            <person name="Grigoriev I.V."/>
        </authorList>
    </citation>
    <scope>NUCLEOTIDE SEQUENCE</scope>
    <source>
        <strain evidence="1">AH 44721</strain>
    </source>
</reference>
<name>A0A9P5THS7_GYMJU</name>
<sequence>MYPCLHQYNVDPAPNPDSRIMTHCQGLMAPRPSSRLPIQIRGFFHRVILVRIANSHTAHTTREESGFWSLDSDQQYHEIIATRSENNSAKLSPLDSFHVLLSAGPAYHGILFVLLVNSLFTQYLLLTPTEFSGVPAKSDFPQSLMIWSAPILFEFSRKLY</sequence>
<proteinExistence type="predicted"/>
<dbReference type="Proteomes" id="UP000724874">
    <property type="component" value="Unassembled WGS sequence"/>
</dbReference>
<comment type="caution">
    <text evidence="1">The sequence shown here is derived from an EMBL/GenBank/DDBJ whole genome shotgun (WGS) entry which is preliminary data.</text>
</comment>
<protein>
    <submittedName>
        <fullName evidence="1">Uncharacterized protein</fullName>
    </submittedName>
</protein>
<keyword evidence="2" id="KW-1185">Reference proteome</keyword>
<dbReference type="AlphaFoldDB" id="A0A9P5THS7"/>
<gene>
    <name evidence="1" type="ORF">CPB84DRAFT_354846</name>
</gene>
<evidence type="ECO:0000313" key="1">
    <source>
        <dbReference type="EMBL" id="KAF8877826.1"/>
    </source>
</evidence>
<evidence type="ECO:0000313" key="2">
    <source>
        <dbReference type="Proteomes" id="UP000724874"/>
    </source>
</evidence>